<dbReference type="OrthoDB" id="398036at2"/>
<dbReference type="EMBL" id="LR215043">
    <property type="protein sequence ID" value="VEU78132.1"/>
    <property type="molecule type" value="Genomic_DNA"/>
</dbReference>
<dbReference type="KEGG" id="mcob:NCTC10184_00357"/>
<proteinExistence type="predicted"/>
<evidence type="ECO:0008006" key="4">
    <source>
        <dbReference type="Google" id="ProtNLM"/>
    </source>
</evidence>
<organism evidence="2 3">
    <name type="scientific">Mycoplasmopsis columbinasalis</name>
    <dbReference type="NCBI Taxonomy" id="114880"/>
    <lineage>
        <taxon>Bacteria</taxon>
        <taxon>Bacillati</taxon>
        <taxon>Mycoplasmatota</taxon>
        <taxon>Mycoplasmoidales</taxon>
        <taxon>Metamycoplasmataceae</taxon>
        <taxon>Mycoplasmopsis</taxon>
    </lineage>
</organism>
<feature type="transmembrane region" description="Helical" evidence="1">
    <location>
        <begin position="73"/>
        <end position="91"/>
    </location>
</feature>
<feature type="transmembrane region" description="Helical" evidence="1">
    <location>
        <begin position="103"/>
        <end position="126"/>
    </location>
</feature>
<keyword evidence="1" id="KW-1133">Transmembrane helix</keyword>
<dbReference type="RefSeq" id="WP_129622979.1">
    <property type="nucleotide sequence ID" value="NZ_LR215043.1"/>
</dbReference>
<name>A0A449BAB6_9BACT</name>
<evidence type="ECO:0000256" key="1">
    <source>
        <dbReference type="SAM" id="Phobius"/>
    </source>
</evidence>
<keyword evidence="1" id="KW-0472">Membrane</keyword>
<feature type="transmembrane region" description="Helical" evidence="1">
    <location>
        <begin position="189"/>
        <end position="209"/>
    </location>
</feature>
<evidence type="ECO:0000313" key="3">
    <source>
        <dbReference type="Proteomes" id="UP000290876"/>
    </source>
</evidence>
<gene>
    <name evidence="2" type="ORF">NCTC10184_00357</name>
</gene>
<dbReference type="AlphaFoldDB" id="A0A449BAB6"/>
<feature type="transmembrane region" description="Helical" evidence="1">
    <location>
        <begin position="30"/>
        <end position="53"/>
    </location>
</feature>
<feature type="transmembrane region" description="Helical" evidence="1">
    <location>
        <begin position="230"/>
        <end position="250"/>
    </location>
</feature>
<protein>
    <recommendedName>
        <fullName evidence="4">Inhibitor of apoptosis-promoting Bax1</fullName>
    </recommendedName>
</protein>
<evidence type="ECO:0000313" key="2">
    <source>
        <dbReference type="EMBL" id="VEU78132.1"/>
    </source>
</evidence>
<dbReference type="NCBIfam" id="NF045951">
    <property type="entry name" value="MAG0110_fam"/>
    <property type="match status" value="1"/>
</dbReference>
<keyword evidence="1" id="KW-0812">Transmembrane</keyword>
<sequence>MENQFFNNLQNQNYEIGVDVKATKRRRSTVLGATLMWLGYYLIIAIATGALIGRFASQNVLINLYSYRTPFSIGLNVGFIILLFVGSIFLTKSFIKTNKVATLLWATGLMVIVGIVVVAPITFILLEANISEFLIVTLVPLGLMIIAAIFAAYEIIKLKFAYTMLIALFLTTLIISLVSIFAFHKPLMIVWSLLSILLGFIYLYIDWVYVMRSNQFFKDAIMSDQTKKEITVAGMFFGFKIAFDLFYLLYQLAILVLRNK</sequence>
<feature type="transmembrane region" description="Helical" evidence="1">
    <location>
        <begin position="160"/>
        <end position="183"/>
    </location>
</feature>
<accession>A0A449BAB6</accession>
<reference evidence="2 3" key="1">
    <citation type="submission" date="2019-01" db="EMBL/GenBank/DDBJ databases">
        <authorList>
            <consortium name="Pathogen Informatics"/>
        </authorList>
    </citation>
    <scope>NUCLEOTIDE SEQUENCE [LARGE SCALE GENOMIC DNA]</scope>
    <source>
        <strain evidence="2 3">NCTC10184</strain>
    </source>
</reference>
<feature type="transmembrane region" description="Helical" evidence="1">
    <location>
        <begin position="132"/>
        <end position="153"/>
    </location>
</feature>
<dbReference type="Proteomes" id="UP000290876">
    <property type="component" value="Chromosome"/>
</dbReference>
<keyword evidence="3" id="KW-1185">Reference proteome</keyword>